<name>A0ABT0TLZ6_9FLAO</name>
<keyword evidence="4" id="KW-1185">Reference proteome</keyword>
<organism evidence="3 4">
    <name type="scientific">Flavobacterium luminosum</name>
    <dbReference type="NCBI Taxonomy" id="2949086"/>
    <lineage>
        <taxon>Bacteria</taxon>
        <taxon>Pseudomonadati</taxon>
        <taxon>Bacteroidota</taxon>
        <taxon>Flavobacteriia</taxon>
        <taxon>Flavobacteriales</taxon>
        <taxon>Flavobacteriaceae</taxon>
        <taxon>Flavobacterium</taxon>
    </lineage>
</organism>
<feature type="domain" description="Glycosyl transferase family 1" evidence="1">
    <location>
        <begin position="178"/>
        <end position="341"/>
    </location>
</feature>
<evidence type="ECO:0000313" key="4">
    <source>
        <dbReference type="Proteomes" id="UP001317191"/>
    </source>
</evidence>
<dbReference type="RefSeq" id="WP_250591725.1">
    <property type="nucleotide sequence ID" value="NZ_JAMLJM010000002.1"/>
</dbReference>
<dbReference type="InterPro" id="IPR028098">
    <property type="entry name" value="Glyco_trans_4-like_N"/>
</dbReference>
<dbReference type="SUPFAM" id="SSF53756">
    <property type="entry name" value="UDP-Glycosyltransferase/glycogen phosphorylase"/>
    <property type="match status" value="1"/>
</dbReference>
<evidence type="ECO:0000259" key="1">
    <source>
        <dbReference type="Pfam" id="PF00534"/>
    </source>
</evidence>
<dbReference type="Pfam" id="PF00534">
    <property type="entry name" value="Glycos_transf_1"/>
    <property type="match status" value="1"/>
</dbReference>
<dbReference type="EMBL" id="JAMLJM010000002">
    <property type="protein sequence ID" value="MCL9808512.1"/>
    <property type="molecule type" value="Genomic_DNA"/>
</dbReference>
<feature type="domain" description="Glycosyltransferase subfamily 4-like N-terminal" evidence="2">
    <location>
        <begin position="20"/>
        <end position="174"/>
    </location>
</feature>
<comment type="caution">
    <text evidence="3">The sequence shown here is derived from an EMBL/GenBank/DDBJ whole genome shotgun (WGS) entry which is preliminary data.</text>
</comment>
<accession>A0ABT0TLZ6</accession>
<dbReference type="GO" id="GO:0016757">
    <property type="term" value="F:glycosyltransferase activity"/>
    <property type="evidence" value="ECO:0007669"/>
    <property type="project" value="UniProtKB-KW"/>
</dbReference>
<dbReference type="Pfam" id="PF13439">
    <property type="entry name" value="Glyco_transf_4"/>
    <property type="match status" value="1"/>
</dbReference>
<dbReference type="InterPro" id="IPR050194">
    <property type="entry name" value="Glycosyltransferase_grp1"/>
</dbReference>
<dbReference type="InterPro" id="IPR001296">
    <property type="entry name" value="Glyco_trans_1"/>
</dbReference>
<protein>
    <submittedName>
        <fullName evidence="3">Glycosyltransferase</fullName>
        <ecNumber evidence="3">2.4.-.-</ecNumber>
    </submittedName>
</protein>
<sequence>MVNTRTKCKIALVGYSLSHGGLEKVIANLSFMLGKNNFEVHTIILSDDIGYDFHGKLVNIEKNVAKYPFSKLSKYAYFFFYLRKHKFDYIIDLRYRLNPITEILICKLIYNAKIIFGVHSSKIDTYFFKNRFLTKFIYSKNYAIVCASKGIEEKLRNTHVLRNIVTIYNGIDIAEIQQKSKQEVDLPFKFIISIGRFERQNIKQFDKLIEAYLESNLKNQGIHLLIIGDGITQSEMQHKFSNEEYVHFVGHISNPYPYIHQSEFLVLSSKYEGFPMVLIESLASGVPVISFDCPTGPNEIILHEENGLLVSDQNFETLKKAMERGVNDVEFLEKCKKRAKESVEKFDFKVIANKWIELFNKNIA</sequence>
<evidence type="ECO:0000259" key="2">
    <source>
        <dbReference type="Pfam" id="PF13439"/>
    </source>
</evidence>
<dbReference type="EC" id="2.4.-.-" evidence="3"/>
<keyword evidence="3" id="KW-0328">Glycosyltransferase</keyword>
<evidence type="ECO:0000313" key="3">
    <source>
        <dbReference type="EMBL" id="MCL9808512.1"/>
    </source>
</evidence>
<keyword evidence="3" id="KW-0808">Transferase</keyword>
<dbReference type="Gene3D" id="3.40.50.2000">
    <property type="entry name" value="Glycogen Phosphorylase B"/>
    <property type="match status" value="2"/>
</dbReference>
<reference evidence="3 4" key="1">
    <citation type="submission" date="2022-05" db="EMBL/GenBank/DDBJ databases">
        <title>Flavobacterium sp., isolated from activated sludge.</title>
        <authorList>
            <person name="Ran Q."/>
        </authorList>
    </citation>
    <scope>NUCLEOTIDE SEQUENCE [LARGE SCALE GENOMIC DNA]</scope>
    <source>
        <strain evidence="3 4">HXWNR70</strain>
    </source>
</reference>
<proteinExistence type="predicted"/>
<dbReference type="PANTHER" id="PTHR45947">
    <property type="entry name" value="SULFOQUINOVOSYL TRANSFERASE SQD2"/>
    <property type="match status" value="1"/>
</dbReference>
<dbReference type="PANTHER" id="PTHR45947:SF3">
    <property type="entry name" value="SULFOQUINOVOSYL TRANSFERASE SQD2"/>
    <property type="match status" value="1"/>
</dbReference>
<gene>
    <name evidence="3" type="ORF">NAT50_03985</name>
</gene>
<dbReference type="Proteomes" id="UP001317191">
    <property type="component" value="Unassembled WGS sequence"/>
</dbReference>